<dbReference type="InterPro" id="IPR056601">
    <property type="entry name" value="Galaxin_dom"/>
</dbReference>
<feature type="domain" description="Galaxin-like repeats" evidence="1">
    <location>
        <begin position="47"/>
        <end position="94"/>
    </location>
</feature>
<keyword evidence="3" id="KW-1185">Reference proteome</keyword>
<dbReference type="EMBL" id="OX597815">
    <property type="protein sequence ID" value="CAI9717909.1"/>
    <property type="molecule type" value="Genomic_DNA"/>
</dbReference>
<evidence type="ECO:0000313" key="2">
    <source>
        <dbReference type="EMBL" id="CAI9717909.1"/>
    </source>
</evidence>
<accession>A0AA36AKW2</accession>
<name>A0AA36AKW2_OCTVU</name>
<dbReference type="AlphaFoldDB" id="A0AA36AKW2"/>
<gene>
    <name evidence="2" type="ORF">OCTVUL_1B015421</name>
</gene>
<sequence length="96" mass="10802">MGKELKVFNIKQSNIRIEKMTPNSLRCFALLCLLVCGSEAWFALGTCGDKHYQKELQVCCGETIHFVMGNSYSCCGEKNYDSTTHKCQNGKIVERA</sequence>
<organism evidence="2 3">
    <name type="scientific">Octopus vulgaris</name>
    <name type="common">Common octopus</name>
    <dbReference type="NCBI Taxonomy" id="6645"/>
    <lineage>
        <taxon>Eukaryota</taxon>
        <taxon>Metazoa</taxon>
        <taxon>Spiralia</taxon>
        <taxon>Lophotrochozoa</taxon>
        <taxon>Mollusca</taxon>
        <taxon>Cephalopoda</taxon>
        <taxon>Coleoidea</taxon>
        <taxon>Octopodiformes</taxon>
        <taxon>Octopoda</taxon>
        <taxon>Incirrata</taxon>
        <taxon>Octopodidae</taxon>
        <taxon>Octopus</taxon>
    </lineage>
</organism>
<proteinExistence type="predicted"/>
<evidence type="ECO:0000259" key="1">
    <source>
        <dbReference type="Pfam" id="PF24748"/>
    </source>
</evidence>
<dbReference type="Proteomes" id="UP001162480">
    <property type="component" value="Chromosome 2"/>
</dbReference>
<protein>
    <recommendedName>
        <fullName evidence="1">Galaxin-like repeats domain-containing protein</fullName>
    </recommendedName>
</protein>
<dbReference type="Pfam" id="PF24748">
    <property type="entry name" value="Galaxin_repeat"/>
    <property type="match status" value="1"/>
</dbReference>
<reference evidence="2" key="1">
    <citation type="submission" date="2023-08" db="EMBL/GenBank/DDBJ databases">
        <authorList>
            <person name="Alioto T."/>
            <person name="Alioto T."/>
            <person name="Gomez Garrido J."/>
        </authorList>
    </citation>
    <scope>NUCLEOTIDE SEQUENCE</scope>
</reference>
<evidence type="ECO:0000313" key="3">
    <source>
        <dbReference type="Proteomes" id="UP001162480"/>
    </source>
</evidence>